<feature type="compositionally biased region" description="Low complexity" evidence="1">
    <location>
        <begin position="112"/>
        <end position="124"/>
    </location>
</feature>
<feature type="compositionally biased region" description="Basic and acidic residues" evidence="1">
    <location>
        <begin position="784"/>
        <end position="797"/>
    </location>
</feature>
<keyword evidence="3" id="KW-1185">Reference proteome</keyword>
<feature type="compositionally biased region" description="Polar residues" evidence="1">
    <location>
        <begin position="357"/>
        <end position="367"/>
    </location>
</feature>
<name>A0AAV9PJ78_9PEZI</name>
<feature type="compositionally biased region" description="Low complexity" evidence="1">
    <location>
        <begin position="798"/>
        <end position="809"/>
    </location>
</feature>
<protein>
    <submittedName>
        <fullName evidence="2">Uncharacterized protein</fullName>
    </submittedName>
</protein>
<feature type="compositionally biased region" description="Polar residues" evidence="1">
    <location>
        <begin position="560"/>
        <end position="572"/>
    </location>
</feature>
<dbReference type="Pfam" id="PF08238">
    <property type="entry name" value="Sel1"/>
    <property type="match status" value="3"/>
</dbReference>
<feature type="compositionally biased region" description="Pro residues" evidence="1">
    <location>
        <begin position="480"/>
        <end position="497"/>
    </location>
</feature>
<dbReference type="InterPro" id="IPR052945">
    <property type="entry name" value="Mitotic_Regulator"/>
</dbReference>
<dbReference type="EMBL" id="JAVRRT010000005">
    <property type="protein sequence ID" value="KAK5172262.1"/>
    <property type="molecule type" value="Genomic_DNA"/>
</dbReference>
<dbReference type="Gene3D" id="1.25.40.10">
    <property type="entry name" value="Tetratricopeptide repeat domain"/>
    <property type="match status" value="1"/>
</dbReference>
<accession>A0AAV9PJ78</accession>
<feature type="compositionally biased region" description="Low complexity" evidence="1">
    <location>
        <begin position="291"/>
        <end position="310"/>
    </location>
</feature>
<feature type="region of interest" description="Disordered" evidence="1">
    <location>
        <begin position="784"/>
        <end position="842"/>
    </location>
</feature>
<organism evidence="2 3">
    <name type="scientific">Saxophila tyrrhenica</name>
    <dbReference type="NCBI Taxonomy" id="1690608"/>
    <lineage>
        <taxon>Eukaryota</taxon>
        <taxon>Fungi</taxon>
        <taxon>Dikarya</taxon>
        <taxon>Ascomycota</taxon>
        <taxon>Pezizomycotina</taxon>
        <taxon>Dothideomycetes</taxon>
        <taxon>Dothideomycetidae</taxon>
        <taxon>Mycosphaerellales</taxon>
        <taxon>Extremaceae</taxon>
        <taxon>Saxophila</taxon>
    </lineage>
</organism>
<dbReference type="PANTHER" id="PTHR43628">
    <property type="entry name" value="ACTIVATOR OF C KINASE PROTEIN 1-RELATED"/>
    <property type="match status" value="1"/>
</dbReference>
<dbReference type="SUPFAM" id="SSF81901">
    <property type="entry name" value="HCP-like"/>
    <property type="match status" value="1"/>
</dbReference>
<reference evidence="2 3" key="1">
    <citation type="submission" date="2023-08" db="EMBL/GenBank/DDBJ databases">
        <title>Black Yeasts Isolated from many extreme environments.</title>
        <authorList>
            <person name="Coleine C."/>
            <person name="Stajich J.E."/>
            <person name="Selbmann L."/>
        </authorList>
    </citation>
    <scope>NUCLEOTIDE SEQUENCE [LARGE SCALE GENOMIC DNA]</scope>
    <source>
        <strain evidence="2 3">CCFEE 5935</strain>
    </source>
</reference>
<feature type="compositionally biased region" description="Low complexity" evidence="1">
    <location>
        <begin position="536"/>
        <end position="545"/>
    </location>
</feature>
<dbReference type="GeneID" id="89925246"/>
<feature type="compositionally biased region" description="Polar residues" evidence="1">
    <location>
        <begin position="215"/>
        <end position="251"/>
    </location>
</feature>
<dbReference type="Proteomes" id="UP001337655">
    <property type="component" value="Unassembled WGS sequence"/>
</dbReference>
<evidence type="ECO:0000256" key="1">
    <source>
        <dbReference type="SAM" id="MobiDB-lite"/>
    </source>
</evidence>
<proteinExistence type="predicted"/>
<feature type="region of interest" description="Disordered" evidence="1">
    <location>
        <begin position="90"/>
        <end position="170"/>
    </location>
</feature>
<feature type="compositionally biased region" description="Basic and acidic residues" evidence="1">
    <location>
        <begin position="432"/>
        <end position="442"/>
    </location>
</feature>
<evidence type="ECO:0000313" key="3">
    <source>
        <dbReference type="Proteomes" id="UP001337655"/>
    </source>
</evidence>
<dbReference type="AlphaFoldDB" id="A0AAV9PJ78"/>
<feature type="region of interest" description="Disordered" evidence="1">
    <location>
        <begin position="196"/>
        <end position="597"/>
    </location>
</feature>
<dbReference type="GO" id="GO:0010972">
    <property type="term" value="P:negative regulation of G2/M transition of mitotic cell cycle"/>
    <property type="evidence" value="ECO:0007669"/>
    <property type="project" value="TreeGrafter"/>
</dbReference>
<dbReference type="InterPro" id="IPR006597">
    <property type="entry name" value="Sel1-like"/>
</dbReference>
<feature type="compositionally biased region" description="Polar residues" evidence="1">
    <location>
        <begin position="584"/>
        <end position="595"/>
    </location>
</feature>
<dbReference type="InterPro" id="IPR011990">
    <property type="entry name" value="TPR-like_helical_dom_sf"/>
</dbReference>
<gene>
    <name evidence="2" type="ORF">LTR77_003900</name>
</gene>
<dbReference type="PANTHER" id="PTHR43628:SF11">
    <property type="entry name" value="PROTEIN DSF2"/>
    <property type="match status" value="1"/>
</dbReference>
<dbReference type="RefSeq" id="XP_064661106.1">
    <property type="nucleotide sequence ID" value="XM_064801155.1"/>
</dbReference>
<feature type="compositionally biased region" description="Basic residues" evidence="1">
    <location>
        <begin position="829"/>
        <end position="842"/>
    </location>
</feature>
<dbReference type="GO" id="GO:0032153">
    <property type="term" value="C:cell division site"/>
    <property type="evidence" value="ECO:0007669"/>
    <property type="project" value="TreeGrafter"/>
</dbReference>
<evidence type="ECO:0000313" key="2">
    <source>
        <dbReference type="EMBL" id="KAK5172262.1"/>
    </source>
</evidence>
<feature type="region of interest" description="Disordered" evidence="1">
    <location>
        <begin position="1"/>
        <end position="42"/>
    </location>
</feature>
<sequence>MASKRKPTHLTLTSDDLSHPPLPPKAPFHLDLPSPRTGERAPALSPLDAIAAQSRQLQLRFQMPTEDGRRISRLPATDVAREFASRPDYFRGLMTPGEQGELGDVPEETSPTGNTNTGNVVQGGKAQDRPMSHYPMFGNAGRESREESRMSQVSEVSVEEEEETGATPFFNAQATPFYDAQEQVPKAQQTQGYFNLGAPRAMSPEPVDRRMVNVQAATPTHIPSLTSSVDSIQSAPQARTLTNGSTRSQRSLAPPKSPAYPKSPRSMQSIRSVPPDSGDEEGSTNSSYPVSSSRKFSGSSGMSRPQSPFSPYMPPLPRSPSMSSEFSATGSQRRMNFSRPLSSSSMRPQPEHRPSYDSRSSFETQRSVEMPLRQMSGSTQPSSGVPSRQASGDDAEDGRQTPQIPGAFIDENGDERPTTSYTYAKFTLPRGKKVERSSRGTRESWIQKQFTWDDAATPPAEEPAQMEQSPRDTTPVKHFAPPPPAELTPPISEPSPSPSSEILEPPPTLARPPLRPSTQAGSERTLPSHQERLVRTRATSSATRSRSAEPRTLPKATAVHKSTPSVRTANTDSTDRTIRPGGVSTHTRTPSSSEMTAEEHLEIGIQTHSAGELSKSTYHLRIAAREGSPTGMLLYALACRHGWGMRPNQAEGVRWLRAAISSSGLQVADLESSSTPLLPGLDVLEKKTRKAQFALAIYELGISYMNGWGCDKDRPLAVQCYEVAGSWGDVDALAEAGFCHAKGIGVRKDLSKAAGLYRRAAEGGMGMAGNSWIYKQKYMPSPADDKDAGQKVKKDVDASLSSIASSIAKDGGGKKEDKEKEKEKDKTPGRARARSLWGRSRK</sequence>
<feature type="compositionally biased region" description="Polar residues" evidence="1">
    <location>
        <begin position="325"/>
        <end position="347"/>
    </location>
</feature>
<dbReference type="SMART" id="SM00671">
    <property type="entry name" value="SEL1"/>
    <property type="match status" value="3"/>
</dbReference>
<feature type="compositionally biased region" description="Polar residues" evidence="1">
    <location>
        <begin position="375"/>
        <end position="390"/>
    </location>
</feature>
<comment type="caution">
    <text evidence="2">The sequence shown here is derived from an EMBL/GenBank/DDBJ whole genome shotgun (WGS) entry which is preliminary data.</text>
</comment>
<feature type="compositionally biased region" description="Basic and acidic residues" evidence="1">
    <location>
        <begin position="811"/>
        <end position="828"/>
    </location>
</feature>
<feature type="compositionally biased region" description="Polar residues" evidence="1">
    <location>
        <begin position="517"/>
        <end position="528"/>
    </location>
</feature>
<feature type="compositionally biased region" description="Pro residues" evidence="1">
    <location>
        <begin position="504"/>
        <end position="515"/>
    </location>
</feature>